<evidence type="ECO:0000313" key="1">
    <source>
        <dbReference type="EMBL" id="ACL61413.1"/>
    </source>
</evidence>
<sequence>MQSVAFFREKAEQCRCLARAMCNQHDPIVITLNAMAAEFDAEAAAIEARVAMLHLIGHDDDVSPKREQTNELLDTGKATFKLSEHE</sequence>
<dbReference type="AlphaFoldDB" id="B8IES0"/>
<proteinExistence type="predicted"/>
<evidence type="ECO:0000313" key="2">
    <source>
        <dbReference type="Proteomes" id="UP000008207"/>
    </source>
</evidence>
<dbReference type="Proteomes" id="UP000008207">
    <property type="component" value="Chromosome"/>
</dbReference>
<dbReference type="EMBL" id="CP001349">
    <property type="protein sequence ID" value="ACL61413.1"/>
    <property type="molecule type" value="Genomic_DNA"/>
</dbReference>
<reference evidence="1 2" key="1">
    <citation type="submission" date="2009-01" db="EMBL/GenBank/DDBJ databases">
        <title>Complete sequence of chromosome of Methylobacterium nodulans ORS 2060.</title>
        <authorList>
            <consortium name="US DOE Joint Genome Institute"/>
            <person name="Lucas S."/>
            <person name="Copeland A."/>
            <person name="Lapidus A."/>
            <person name="Glavina del Rio T."/>
            <person name="Dalin E."/>
            <person name="Tice H."/>
            <person name="Bruce D."/>
            <person name="Goodwin L."/>
            <person name="Pitluck S."/>
            <person name="Sims D."/>
            <person name="Brettin T."/>
            <person name="Detter J.C."/>
            <person name="Han C."/>
            <person name="Larimer F."/>
            <person name="Land M."/>
            <person name="Hauser L."/>
            <person name="Kyrpides N."/>
            <person name="Ivanova N."/>
            <person name="Marx C.J."/>
            <person name="Richardson P."/>
        </authorList>
    </citation>
    <scope>NUCLEOTIDE SEQUENCE [LARGE SCALE GENOMIC DNA]</scope>
    <source>
        <strain evidence="2">LMG 21967 / CNCM I-2342 / ORS 2060</strain>
    </source>
</reference>
<dbReference type="KEGG" id="mno:Mnod_6647"/>
<dbReference type="HOGENOM" id="CLU_2585693_0_0_5"/>
<organism evidence="1 2">
    <name type="scientific">Methylobacterium nodulans (strain LMG 21967 / CNCM I-2342 / ORS 2060)</name>
    <dbReference type="NCBI Taxonomy" id="460265"/>
    <lineage>
        <taxon>Bacteria</taxon>
        <taxon>Pseudomonadati</taxon>
        <taxon>Pseudomonadota</taxon>
        <taxon>Alphaproteobacteria</taxon>
        <taxon>Hyphomicrobiales</taxon>
        <taxon>Methylobacteriaceae</taxon>
        <taxon>Methylobacterium</taxon>
    </lineage>
</organism>
<gene>
    <name evidence="1" type="ordered locus">Mnod_6647</name>
</gene>
<accession>B8IES0</accession>
<protein>
    <submittedName>
        <fullName evidence="1">Uncharacterized protein</fullName>
    </submittedName>
</protein>
<name>B8IES0_METNO</name>
<dbReference type="eggNOG" id="ENOG503128D">
    <property type="taxonomic scope" value="Bacteria"/>
</dbReference>
<keyword evidence="2" id="KW-1185">Reference proteome</keyword>